<evidence type="ECO:0000313" key="3">
    <source>
        <dbReference type="WBParaSite" id="Minc3s00038g02200"/>
    </source>
</evidence>
<keyword evidence="1" id="KW-0472">Membrane</keyword>
<reference evidence="3 4" key="1">
    <citation type="submission" date="2022-11" db="UniProtKB">
        <authorList>
            <consortium name="WormBaseParasite"/>
        </authorList>
    </citation>
    <scope>IDENTIFICATION</scope>
</reference>
<dbReference type="WBParaSite" id="Minc3s00038g02211">
    <property type="protein sequence ID" value="Minc3s00038g02211"/>
    <property type="gene ID" value="Minc3s00038g02211"/>
</dbReference>
<keyword evidence="1" id="KW-0812">Transmembrane</keyword>
<dbReference type="AlphaFoldDB" id="A0A914KL70"/>
<evidence type="ECO:0000313" key="4">
    <source>
        <dbReference type="WBParaSite" id="Minc3s00038g02211"/>
    </source>
</evidence>
<accession>A0A914KL70</accession>
<sequence>MSSLEGDVNVGIEAIFLLLLLSSCSIFIFFIIFLFFLFSSLNSSLKYLGEFEVPTTSGEGIGG</sequence>
<keyword evidence="2" id="KW-1185">Reference proteome</keyword>
<protein>
    <submittedName>
        <fullName evidence="3 4">Candidate secreted effector</fullName>
    </submittedName>
</protein>
<dbReference type="Proteomes" id="UP000887563">
    <property type="component" value="Unplaced"/>
</dbReference>
<organism evidence="2 3">
    <name type="scientific">Meloidogyne incognita</name>
    <name type="common">Southern root-knot nematode worm</name>
    <name type="synonym">Oxyuris incognita</name>
    <dbReference type="NCBI Taxonomy" id="6306"/>
    <lineage>
        <taxon>Eukaryota</taxon>
        <taxon>Metazoa</taxon>
        <taxon>Ecdysozoa</taxon>
        <taxon>Nematoda</taxon>
        <taxon>Chromadorea</taxon>
        <taxon>Rhabditida</taxon>
        <taxon>Tylenchina</taxon>
        <taxon>Tylenchomorpha</taxon>
        <taxon>Tylenchoidea</taxon>
        <taxon>Meloidogynidae</taxon>
        <taxon>Meloidogyninae</taxon>
        <taxon>Meloidogyne</taxon>
        <taxon>Meloidogyne incognita group</taxon>
    </lineage>
</organism>
<evidence type="ECO:0000313" key="2">
    <source>
        <dbReference type="Proteomes" id="UP000887563"/>
    </source>
</evidence>
<proteinExistence type="predicted"/>
<dbReference type="WBParaSite" id="Minc3s00038g02200">
    <property type="protein sequence ID" value="Minc3s00038g02200"/>
    <property type="gene ID" value="Minc3s00038g02200"/>
</dbReference>
<name>A0A914KL70_MELIC</name>
<feature type="transmembrane region" description="Helical" evidence="1">
    <location>
        <begin position="15"/>
        <end position="38"/>
    </location>
</feature>
<evidence type="ECO:0000256" key="1">
    <source>
        <dbReference type="SAM" id="Phobius"/>
    </source>
</evidence>
<keyword evidence="1" id="KW-1133">Transmembrane helix</keyword>